<accession>A0A9J7LZ78</accession>
<feature type="compositionally biased region" description="Polar residues" evidence="2">
    <location>
        <begin position="300"/>
        <end position="309"/>
    </location>
</feature>
<feature type="compositionally biased region" description="Polar residues" evidence="2">
    <location>
        <begin position="450"/>
        <end position="462"/>
    </location>
</feature>
<proteinExistence type="inferred from homology"/>
<feature type="compositionally biased region" description="Polar residues" evidence="2">
    <location>
        <begin position="545"/>
        <end position="558"/>
    </location>
</feature>
<feature type="compositionally biased region" description="Low complexity" evidence="2">
    <location>
        <begin position="816"/>
        <end position="862"/>
    </location>
</feature>
<dbReference type="InterPro" id="IPR009604">
    <property type="entry name" value="LsmAD_domain"/>
</dbReference>
<comment type="similarity">
    <text evidence="1">Belongs to the ataxin-2 family.</text>
</comment>
<dbReference type="Pfam" id="PF14438">
    <property type="entry name" value="SM-ATX"/>
    <property type="match status" value="1"/>
</dbReference>
<dbReference type="KEGG" id="bfo:118425635"/>
<dbReference type="PANTHER" id="PTHR12854:SF7">
    <property type="entry name" value="ATAXIN-2 HOMOLOG"/>
    <property type="match status" value="1"/>
</dbReference>
<feature type="region of interest" description="Disordered" evidence="2">
    <location>
        <begin position="877"/>
        <end position="923"/>
    </location>
</feature>
<reference evidence="4" key="1">
    <citation type="journal article" date="2020" name="Nat. Ecol. Evol.">
        <title>Deeply conserved synteny resolves early events in vertebrate evolution.</title>
        <authorList>
            <person name="Simakov O."/>
            <person name="Marletaz F."/>
            <person name="Yue J.X."/>
            <person name="O'Connell B."/>
            <person name="Jenkins J."/>
            <person name="Brandt A."/>
            <person name="Calef R."/>
            <person name="Tung C.H."/>
            <person name="Huang T.K."/>
            <person name="Schmutz J."/>
            <person name="Satoh N."/>
            <person name="Yu J.K."/>
            <person name="Putnam N.H."/>
            <person name="Green R.E."/>
            <person name="Rokhsar D.S."/>
        </authorList>
    </citation>
    <scope>NUCLEOTIDE SEQUENCE [LARGE SCALE GENOMIC DNA]</scope>
    <source>
        <strain evidence="4">S238N-H82</strain>
    </source>
</reference>
<dbReference type="RefSeq" id="XP_035690494.1">
    <property type="nucleotide sequence ID" value="XM_035834601.1"/>
</dbReference>
<dbReference type="GO" id="GO:0034063">
    <property type="term" value="P:stress granule assembly"/>
    <property type="evidence" value="ECO:0000318"/>
    <property type="project" value="GO_Central"/>
</dbReference>
<dbReference type="InterPro" id="IPR045117">
    <property type="entry name" value="ATXN2-like"/>
</dbReference>
<feature type="compositionally biased region" description="Low complexity" evidence="2">
    <location>
        <begin position="323"/>
        <end position="333"/>
    </location>
</feature>
<dbReference type="AlphaFoldDB" id="A0A9J7LZ78"/>
<protein>
    <submittedName>
        <fullName evidence="5">Ataxin-2-like protein isoform X1</fullName>
    </submittedName>
</protein>
<feature type="region of interest" description="Disordered" evidence="2">
    <location>
        <begin position="963"/>
        <end position="996"/>
    </location>
</feature>
<feature type="region of interest" description="Disordered" evidence="2">
    <location>
        <begin position="1"/>
        <end position="30"/>
    </location>
</feature>
<dbReference type="GO" id="GO:0003729">
    <property type="term" value="F:mRNA binding"/>
    <property type="evidence" value="ECO:0000318"/>
    <property type="project" value="GO_Central"/>
</dbReference>
<sequence length="996" mass="107711">MNKRSKRPSAGRFGGMTQNQPRTGGRNLKGPVAQNVQGQNAPLEGVYANSRLIHIATSLVGNVVQVQVKDGSIYEGVFRTMSPKMEVVLELAHKVEVGQTSLPSRDQLQEKLIFHQENVVMLTALDVDLDYATKGGVDERGSPLPGPADSFTDAAISKFNGQIAEKELQPWEADSDQAPDLLLDADGGTVSSNGWDAAEMFRTNEKRYGVQSSYDSSLAGYTTQLKEEDTKEYREKRDRAQRIADEIERSTDYQRRVALEVHDDEEAAFSAVHRPSRNDGGGDLHNRYVPPHMRKDTSRGRGQQMSPKPQRTGHHGPGGMGPRGSPRAGAGSPHTVGTHPHAVSPQNRRPGGVPPHASSQAPQHGPPPASSAKNDSNSIPPTVNGEASIPQPSPVAPGQPDGSKHPASEVVSRNVPRRDDLNKPALPPAQANAPHPSSTIYSNTERKNTTAKGLTPQLTSLKKFSEEFRLSEGTNKHDPKPKAEEIKDTKELSKDASLSKDKESSTTVKEERKESKATETVPMKEGDQKGDKSQDNPKQGEGISDVSSRTVKKSQLNPNAKEFNPSAKPFVPAAAAISSAPRARNQTPTPPRPQTQSPVVMQQQGPMIVHGTPLFTSVPSYGIVSTGSTMTMTGHPTFVGPIYAQQQQKTIYAKKVLPHWEWAESHTGQTQALSAASENPVPTSVMAHQQRSDGHPPQTGPVTPLISPGPYQQQFVQYPQGIVGPGQTMMPQQAPGYPQQTMYPMVQGTARMVTPQQMQLQNAHPPQGYPTDQHSAPMFVHSAGTMQGGQQIYQQAAQVHHHAQPPPHLTQGHPNASQQHASPQPQSSVMQQQQQQSNHPTPSPVHQQGHGQGQGQAQQQHMPQQLVYHMPQQMIPAGNQAHSQSSQTLHHHSMGPGQQPQFAPHAAGAPVTHMTQAHGQHPHPQAQMVLVPQVRKAQMSGQGHSPTSAPHGAIAAIPASSAATAQMTPQYLTHAQGQQRTSHHQQPPMQAYQQGN</sequence>
<feature type="compositionally biased region" description="Basic and acidic residues" evidence="2">
    <location>
        <begin position="276"/>
        <end position="286"/>
    </location>
</feature>
<dbReference type="InterPro" id="IPR025852">
    <property type="entry name" value="SM_dom_ATX"/>
</dbReference>
<evidence type="ECO:0000256" key="2">
    <source>
        <dbReference type="SAM" id="MobiDB-lite"/>
    </source>
</evidence>
<evidence type="ECO:0000259" key="3">
    <source>
        <dbReference type="SMART" id="SM01272"/>
    </source>
</evidence>
<feature type="compositionally biased region" description="Polar residues" evidence="2">
    <location>
        <begin position="966"/>
        <end position="996"/>
    </location>
</feature>
<dbReference type="Pfam" id="PF06741">
    <property type="entry name" value="LsmAD"/>
    <property type="match status" value="1"/>
</dbReference>
<evidence type="ECO:0000313" key="5">
    <source>
        <dbReference type="RefSeq" id="XP_035690494.1"/>
    </source>
</evidence>
<feature type="region of interest" description="Disordered" evidence="2">
    <location>
        <begin position="270"/>
        <end position="600"/>
    </location>
</feature>
<dbReference type="PANTHER" id="PTHR12854">
    <property type="entry name" value="ATAXIN 2-RELATED"/>
    <property type="match status" value="1"/>
</dbReference>
<dbReference type="OMA" id="APMMMRY"/>
<dbReference type="GO" id="GO:0010494">
    <property type="term" value="C:cytoplasmic stress granule"/>
    <property type="evidence" value="ECO:0000318"/>
    <property type="project" value="GO_Central"/>
</dbReference>
<dbReference type="InterPro" id="IPR009818">
    <property type="entry name" value="PAM2_motif"/>
</dbReference>
<dbReference type="Pfam" id="PF07145">
    <property type="entry name" value="PAM2"/>
    <property type="match status" value="1"/>
</dbReference>
<evidence type="ECO:0000313" key="4">
    <source>
        <dbReference type="Proteomes" id="UP000001554"/>
    </source>
</evidence>
<feature type="region of interest" description="Disordered" evidence="2">
    <location>
        <begin position="795"/>
        <end position="862"/>
    </location>
</feature>
<feature type="domain" description="LsmAD" evidence="3">
    <location>
        <begin position="208"/>
        <end position="275"/>
    </location>
</feature>
<gene>
    <name evidence="5" type="primary">LOC118425635</name>
</gene>
<feature type="compositionally biased region" description="Basic and acidic residues" evidence="2">
    <location>
        <begin position="463"/>
        <end position="535"/>
    </location>
</feature>
<dbReference type="Proteomes" id="UP000001554">
    <property type="component" value="Chromosome 11"/>
</dbReference>
<feature type="compositionally biased region" description="Polar residues" evidence="2">
    <location>
        <begin position="371"/>
        <end position="381"/>
    </location>
</feature>
<feature type="compositionally biased region" description="Low complexity" evidence="2">
    <location>
        <begin position="572"/>
        <end position="587"/>
    </location>
</feature>
<dbReference type="OrthoDB" id="2275718at2759"/>
<name>A0A9J7LZ78_BRAFL</name>
<reference evidence="5" key="2">
    <citation type="submission" date="2025-08" db="UniProtKB">
        <authorList>
            <consortium name="RefSeq"/>
        </authorList>
    </citation>
    <scope>IDENTIFICATION</scope>
    <source>
        <strain evidence="5">S238N-H82</strain>
        <tissue evidence="5">Testes</tissue>
    </source>
</reference>
<feature type="compositionally biased region" description="Polar residues" evidence="2">
    <location>
        <begin position="671"/>
        <end position="689"/>
    </location>
</feature>
<feature type="region of interest" description="Disordered" evidence="2">
    <location>
        <begin position="671"/>
        <end position="698"/>
    </location>
</feature>
<evidence type="ECO:0000256" key="1">
    <source>
        <dbReference type="ARBA" id="ARBA00007503"/>
    </source>
</evidence>
<dbReference type="GeneID" id="118425635"/>
<dbReference type="SMART" id="SM01272">
    <property type="entry name" value="LsmAD"/>
    <property type="match status" value="1"/>
</dbReference>
<organism evidence="4 5">
    <name type="scientific">Branchiostoma floridae</name>
    <name type="common">Florida lancelet</name>
    <name type="synonym">Amphioxus</name>
    <dbReference type="NCBI Taxonomy" id="7739"/>
    <lineage>
        <taxon>Eukaryota</taxon>
        <taxon>Metazoa</taxon>
        <taxon>Chordata</taxon>
        <taxon>Cephalochordata</taxon>
        <taxon>Leptocardii</taxon>
        <taxon>Amphioxiformes</taxon>
        <taxon>Branchiostomatidae</taxon>
        <taxon>Branchiostoma</taxon>
    </lineage>
</organism>
<keyword evidence="4" id="KW-1185">Reference proteome</keyword>